<protein>
    <submittedName>
        <fullName evidence="2">Uncharacterized protein</fullName>
    </submittedName>
</protein>
<proteinExistence type="predicted"/>
<name>A0A2P6SIJ8_ROSCH</name>
<evidence type="ECO:0000313" key="2">
    <source>
        <dbReference type="EMBL" id="PRQ58507.1"/>
    </source>
</evidence>
<feature type="transmembrane region" description="Helical" evidence="1">
    <location>
        <begin position="12"/>
        <end position="28"/>
    </location>
</feature>
<keyword evidence="3" id="KW-1185">Reference proteome</keyword>
<sequence length="65" mass="7622">MSHTMYQLVFRLVWYGGMSLFIPFFIFVNEMNLVFLVFAFLDPSLFVSILFHEALSTGFVHKLVL</sequence>
<dbReference type="AlphaFoldDB" id="A0A2P6SIJ8"/>
<evidence type="ECO:0000256" key="1">
    <source>
        <dbReference type="SAM" id="Phobius"/>
    </source>
</evidence>
<keyword evidence="1" id="KW-0472">Membrane</keyword>
<evidence type="ECO:0000313" key="3">
    <source>
        <dbReference type="Proteomes" id="UP000238479"/>
    </source>
</evidence>
<gene>
    <name evidence="2" type="ORF">RchiOBHm_Chr1g0360051</name>
</gene>
<reference evidence="2 3" key="1">
    <citation type="journal article" date="2018" name="Nat. Genet.">
        <title>The Rosa genome provides new insights in the design of modern roses.</title>
        <authorList>
            <person name="Bendahmane M."/>
        </authorList>
    </citation>
    <scope>NUCLEOTIDE SEQUENCE [LARGE SCALE GENOMIC DNA]</scope>
    <source>
        <strain evidence="3">cv. Old Blush</strain>
    </source>
</reference>
<accession>A0A2P6SIJ8</accession>
<dbReference type="Gramene" id="PRQ58507">
    <property type="protein sequence ID" value="PRQ58507"/>
    <property type="gene ID" value="RchiOBHm_Chr1g0360051"/>
</dbReference>
<comment type="caution">
    <text evidence="2">The sequence shown here is derived from an EMBL/GenBank/DDBJ whole genome shotgun (WGS) entry which is preliminary data.</text>
</comment>
<keyword evidence="1" id="KW-1133">Transmembrane helix</keyword>
<keyword evidence="1" id="KW-0812">Transmembrane</keyword>
<organism evidence="2 3">
    <name type="scientific">Rosa chinensis</name>
    <name type="common">China rose</name>
    <dbReference type="NCBI Taxonomy" id="74649"/>
    <lineage>
        <taxon>Eukaryota</taxon>
        <taxon>Viridiplantae</taxon>
        <taxon>Streptophyta</taxon>
        <taxon>Embryophyta</taxon>
        <taxon>Tracheophyta</taxon>
        <taxon>Spermatophyta</taxon>
        <taxon>Magnoliopsida</taxon>
        <taxon>eudicotyledons</taxon>
        <taxon>Gunneridae</taxon>
        <taxon>Pentapetalae</taxon>
        <taxon>rosids</taxon>
        <taxon>fabids</taxon>
        <taxon>Rosales</taxon>
        <taxon>Rosaceae</taxon>
        <taxon>Rosoideae</taxon>
        <taxon>Rosoideae incertae sedis</taxon>
        <taxon>Rosa</taxon>
    </lineage>
</organism>
<feature type="transmembrane region" description="Helical" evidence="1">
    <location>
        <begin position="34"/>
        <end position="55"/>
    </location>
</feature>
<dbReference type="EMBL" id="PDCK01000039">
    <property type="protein sequence ID" value="PRQ58507.1"/>
    <property type="molecule type" value="Genomic_DNA"/>
</dbReference>
<dbReference type="Proteomes" id="UP000238479">
    <property type="component" value="Chromosome 1"/>
</dbReference>